<reference evidence="2 3" key="1">
    <citation type="journal article" date="2023" name="Arcadia Sci">
        <title>De novo assembly of a long-read Amblyomma americanum tick genome.</title>
        <authorList>
            <person name="Chou S."/>
            <person name="Poskanzer K.E."/>
            <person name="Rollins M."/>
            <person name="Thuy-Boun P.S."/>
        </authorList>
    </citation>
    <scope>NUCLEOTIDE SEQUENCE [LARGE SCALE GENOMIC DNA]</scope>
    <source>
        <strain evidence="2">F_SG_1</strain>
        <tissue evidence="2">Salivary glands</tissue>
    </source>
</reference>
<gene>
    <name evidence="2" type="ORF">V5799_014406</name>
</gene>
<evidence type="ECO:0000256" key="1">
    <source>
        <dbReference type="SAM" id="MobiDB-lite"/>
    </source>
</evidence>
<comment type="caution">
    <text evidence="2">The sequence shown here is derived from an EMBL/GenBank/DDBJ whole genome shotgun (WGS) entry which is preliminary data.</text>
</comment>
<dbReference type="Proteomes" id="UP001321473">
    <property type="component" value="Unassembled WGS sequence"/>
</dbReference>
<sequence>VRQRCLNCQRSAPSRNGQAFSSHFRADNLQELHSANSPEQHNSAARSSPSTSSSDCENIAIESTVKQVSKRPRSRRESFLFFPASI</sequence>
<feature type="non-terminal residue" evidence="2">
    <location>
        <position position="1"/>
    </location>
</feature>
<protein>
    <submittedName>
        <fullName evidence="2">Uncharacterized protein</fullName>
    </submittedName>
</protein>
<feature type="compositionally biased region" description="Low complexity" evidence="1">
    <location>
        <begin position="43"/>
        <end position="54"/>
    </location>
</feature>
<feature type="compositionally biased region" description="Polar residues" evidence="1">
    <location>
        <begin position="31"/>
        <end position="42"/>
    </location>
</feature>
<name>A0AAQ4E355_AMBAM</name>
<accession>A0AAQ4E355</accession>
<evidence type="ECO:0000313" key="2">
    <source>
        <dbReference type="EMBL" id="KAK8769129.1"/>
    </source>
</evidence>
<dbReference type="AlphaFoldDB" id="A0AAQ4E355"/>
<proteinExistence type="predicted"/>
<evidence type="ECO:0000313" key="3">
    <source>
        <dbReference type="Proteomes" id="UP001321473"/>
    </source>
</evidence>
<dbReference type="EMBL" id="JARKHS020023078">
    <property type="protein sequence ID" value="KAK8769129.1"/>
    <property type="molecule type" value="Genomic_DNA"/>
</dbReference>
<feature type="compositionally biased region" description="Polar residues" evidence="1">
    <location>
        <begin position="1"/>
        <end position="21"/>
    </location>
</feature>
<organism evidence="2 3">
    <name type="scientific">Amblyomma americanum</name>
    <name type="common">Lone star tick</name>
    <dbReference type="NCBI Taxonomy" id="6943"/>
    <lineage>
        <taxon>Eukaryota</taxon>
        <taxon>Metazoa</taxon>
        <taxon>Ecdysozoa</taxon>
        <taxon>Arthropoda</taxon>
        <taxon>Chelicerata</taxon>
        <taxon>Arachnida</taxon>
        <taxon>Acari</taxon>
        <taxon>Parasitiformes</taxon>
        <taxon>Ixodida</taxon>
        <taxon>Ixodoidea</taxon>
        <taxon>Ixodidae</taxon>
        <taxon>Amblyomminae</taxon>
        <taxon>Amblyomma</taxon>
    </lineage>
</organism>
<feature type="region of interest" description="Disordered" evidence="1">
    <location>
        <begin position="1"/>
        <end position="58"/>
    </location>
</feature>
<keyword evidence="3" id="KW-1185">Reference proteome</keyword>